<comment type="caution">
    <text evidence="1">The sequence shown here is derived from an EMBL/GenBank/DDBJ whole genome shotgun (WGS) entry which is preliminary data.</text>
</comment>
<name>A0ACC3SU61_LIPKO</name>
<sequence>MPDLSLFHFYFFLTLAAGFIIGVIVGSYALSQGFASYEYLCTHDEQQFVNSTEVVDTTSDIASSTILNDPLALGPSVLDLASMAWNESLGFGDVLYVSMPDRTDRQDAMNLAASMSGFKLRLIDGVDGNSVSPKAIPDDEDFKWVKLNPSEVGCWRAHVNAWRYVLDSNLETALIIEDDIDWDKNIHKVLQDLSLQMQNNTLRRVLPTDHERTSAPYGLDWDVLFMGQCNDQAYPNRRDLVQAYDDPNVPSRKDTEVPFLNQMASLGIEGDDVGKKRLLSPAYGPACTMGYAITRRGAQRLLLHLSYMRLRGPVDLDIMWNLQDGNIRGYTVTPPLFAAWRVGGQKDSDNKPAPNMTISGNGNKGGWSRNIKTSARLAMVNELAMDNWKDYMNKGTGPEKQINEREMEVHN</sequence>
<dbReference type="Proteomes" id="UP001433508">
    <property type="component" value="Unassembled WGS sequence"/>
</dbReference>
<evidence type="ECO:0000313" key="1">
    <source>
        <dbReference type="EMBL" id="KAK9234924.1"/>
    </source>
</evidence>
<dbReference type="EMBL" id="MU971441">
    <property type="protein sequence ID" value="KAK9234924.1"/>
    <property type="molecule type" value="Genomic_DNA"/>
</dbReference>
<evidence type="ECO:0000313" key="2">
    <source>
        <dbReference type="Proteomes" id="UP001433508"/>
    </source>
</evidence>
<accession>A0ACC3SU61</accession>
<organism evidence="1 2">
    <name type="scientific">Lipomyces kononenkoae</name>
    <name type="common">Yeast</name>
    <dbReference type="NCBI Taxonomy" id="34357"/>
    <lineage>
        <taxon>Eukaryota</taxon>
        <taxon>Fungi</taxon>
        <taxon>Dikarya</taxon>
        <taxon>Ascomycota</taxon>
        <taxon>Saccharomycotina</taxon>
        <taxon>Lipomycetes</taxon>
        <taxon>Lipomycetales</taxon>
        <taxon>Lipomycetaceae</taxon>
        <taxon>Lipomyces</taxon>
    </lineage>
</organism>
<proteinExistence type="predicted"/>
<gene>
    <name evidence="1" type="ORF">V1525DRAFT_428189</name>
</gene>
<reference evidence="2" key="1">
    <citation type="journal article" date="2024" name="Front. Bioeng. Biotechnol.">
        <title>Genome-scale model development and genomic sequencing of the oleaginous clade Lipomyces.</title>
        <authorList>
            <person name="Czajka J.J."/>
            <person name="Han Y."/>
            <person name="Kim J."/>
            <person name="Mondo S.J."/>
            <person name="Hofstad B.A."/>
            <person name="Robles A."/>
            <person name="Haridas S."/>
            <person name="Riley R."/>
            <person name="LaButti K."/>
            <person name="Pangilinan J."/>
            <person name="Andreopoulos W."/>
            <person name="Lipzen A."/>
            <person name="Yan J."/>
            <person name="Wang M."/>
            <person name="Ng V."/>
            <person name="Grigoriev I.V."/>
            <person name="Spatafora J.W."/>
            <person name="Magnuson J.K."/>
            <person name="Baker S.E."/>
            <person name="Pomraning K.R."/>
        </authorList>
    </citation>
    <scope>NUCLEOTIDE SEQUENCE [LARGE SCALE GENOMIC DNA]</scope>
    <source>
        <strain evidence="2">CBS 7786</strain>
    </source>
</reference>
<keyword evidence="2" id="KW-1185">Reference proteome</keyword>
<protein>
    <submittedName>
        <fullName evidence="1">Uncharacterized protein</fullName>
    </submittedName>
</protein>